<dbReference type="PANTHER" id="PTHR34121:SF8">
    <property type="match status" value="1"/>
</dbReference>
<feature type="region of interest" description="Disordered" evidence="2">
    <location>
        <begin position="608"/>
        <end position="634"/>
    </location>
</feature>
<evidence type="ECO:0000313" key="3">
    <source>
        <dbReference type="EMBL" id="CAI9098139.1"/>
    </source>
</evidence>
<evidence type="ECO:0000256" key="2">
    <source>
        <dbReference type="SAM" id="MobiDB-lite"/>
    </source>
</evidence>
<reference evidence="3" key="1">
    <citation type="submission" date="2023-03" db="EMBL/GenBank/DDBJ databases">
        <authorList>
            <person name="Julca I."/>
        </authorList>
    </citation>
    <scope>NUCLEOTIDE SEQUENCE</scope>
</reference>
<keyword evidence="4" id="KW-1185">Reference proteome</keyword>
<sequence length="690" mass="78431">MSWLRSAVNRAVEVGANNNIRRTVRGVADSVVHHAGQAVVGGAKLFQDRIGARNFQNFKIAVKRLEEVSVSCTGIERVQLLRRWVVALKEIERLHDADQGITKRDADDSESKDSPKNPTLAQFFDPDLNGIPLNFRDVFLHSQALEGVTLSMILEAPDEEEVSLLLELFGICLTGEKEVHCKTAASIQNLAKVFAAYEDEVLAKREELLQCAQDAIAGLKVNADMLRIDLEVSKIRQDLDKMGSQLNSNAEDKNHSGNGTLPDAEDLKEELEYIRWCSRLEALLLQKSNFKNEDYGEIHNKKVDKLKVLSESLANSALKAEKRISDNRLQNVEAISFRTAKTSEMSQHEKELGIEMEALEKRKSELEAELKKVNASLTSIHARLHNAREEREQFDEASSQILQHFKAKEDELSRSIASYRTEADVCNAFIVFLESSYKFQSAYTEQKQKQDNDELERYEEYFVNLAVRILSSYKDELGPHLSHVRELVENLNGLGITAVSNDETVSSRKVLEQQYADAVSKFVNIFTAIQSIQRQFYSQDEGVMRKDDKKVKDLLDALNKIKDEFESIDRPRLEVESPRTKADNPPKVSPKIDNIIIYDSKLELTCERGTPKAETPVSLSRSPYPIPDQPSQTIDYEADEFPHSSNRNKKSNDSKLQLSNLKMDYLLEDSSRDHSPDEPHEWVFDHVDRH</sequence>
<accession>A0AAV1CTW6</accession>
<name>A0AAV1CTW6_OLDCO</name>
<gene>
    <name evidence="3" type="ORF">OLC1_LOCUS8437</name>
</gene>
<dbReference type="Proteomes" id="UP001161247">
    <property type="component" value="Chromosome 3"/>
</dbReference>
<protein>
    <submittedName>
        <fullName evidence="3">OLC1v1034733C2</fullName>
    </submittedName>
</protein>
<evidence type="ECO:0000256" key="1">
    <source>
        <dbReference type="SAM" id="Coils"/>
    </source>
</evidence>
<dbReference type="PANTHER" id="PTHR34121">
    <property type="entry name" value="MYOSIN-11"/>
    <property type="match status" value="1"/>
</dbReference>
<evidence type="ECO:0000313" key="4">
    <source>
        <dbReference type="Proteomes" id="UP001161247"/>
    </source>
</evidence>
<feature type="compositionally biased region" description="Basic and acidic residues" evidence="2">
    <location>
        <begin position="669"/>
        <end position="690"/>
    </location>
</feature>
<feature type="coiled-coil region" evidence="1">
    <location>
        <begin position="349"/>
        <end position="383"/>
    </location>
</feature>
<organism evidence="3 4">
    <name type="scientific">Oldenlandia corymbosa var. corymbosa</name>
    <dbReference type="NCBI Taxonomy" id="529605"/>
    <lineage>
        <taxon>Eukaryota</taxon>
        <taxon>Viridiplantae</taxon>
        <taxon>Streptophyta</taxon>
        <taxon>Embryophyta</taxon>
        <taxon>Tracheophyta</taxon>
        <taxon>Spermatophyta</taxon>
        <taxon>Magnoliopsida</taxon>
        <taxon>eudicotyledons</taxon>
        <taxon>Gunneridae</taxon>
        <taxon>Pentapetalae</taxon>
        <taxon>asterids</taxon>
        <taxon>lamiids</taxon>
        <taxon>Gentianales</taxon>
        <taxon>Rubiaceae</taxon>
        <taxon>Rubioideae</taxon>
        <taxon>Spermacoceae</taxon>
        <taxon>Hedyotis-Oldenlandia complex</taxon>
        <taxon>Oldenlandia</taxon>
    </lineage>
</organism>
<proteinExistence type="predicted"/>
<dbReference type="EMBL" id="OX459120">
    <property type="protein sequence ID" value="CAI9098139.1"/>
    <property type="molecule type" value="Genomic_DNA"/>
</dbReference>
<keyword evidence="1" id="KW-0175">Coiled coil</keyword>
<feature type="region of interest" description="Disordered" evidence="2">
    <location>
        <begin position="667"/>
        <end position="690"/>
    </location>
</feature>
<dbReference type="AlphaFoldDB" id="A0AAV1CTW6"/>